<dbReference type="AlphaFoldDB" id="A0A266Q4H8"/>
<sequence length="162" mass="17897">MRLTTKGRYAVTAMLDLALHSDQGPVSLADISVRQGISLSYLEQLFARLRQFKLVKSVRGPGGGYQLMGSTTEISVAQVVDAVSESLDATRCEGKGNCHEGEVCLTHHLWENLSEQIHRFLSDITLADLVARKDIRAVSERQNQRLLSAQHDNSHIAVSEIN</sequence>
<protein>
    <submittedName>
        <fullName evidence="2">Fe-S cluster assembly transcriptional regulator IscR</fullName>
    </submittedName>
</protein>
<dbReference type="STRING" id="1209072.GCA_000766945_01056"/>
<keyword evidence="3" id="KW-1185">Reference proteome</keyword>
<dbReference type="Gene3D" id="1.10.10.10">
    <property type="entry name" value="Winged helix-like DNA-binding domain superfamily/Winged helix DNA-binding domain"/>
    <property type="match status" value="1"/>
</dbReference>
<reference evidence="3" key="1">
    <citation type="submission" date="2017-05" db="EMBL/GenBank/DDBJ databases">
        <authorList>
            <person name="Barney B.M."/>
        </authorList>
    </citation>
    <scope>NUCLEOTIDE SEQUENCE [LARGE SCALE GENOMIC DNA]</scope>
    <source>
        <strain evidence="3">PSBB022</strain>
    </source>
</reference>
<dbReference type="NCBIfam" id="TIGR02010">
    <property type="entry name" value="IscR"/>
    <property type="match status" value="1"/>
</dbReference>
<name>A0A266Q4H8_9GAMM</name>
<dbReference type="Proteomes" id="UP000216101">
    <property type="component" value="Unassembled WGS sequence"/>
</dbReference>
<organism evidence="2 3">
    <name type="scientific">Cellvibrio mixtus</name>
    <dbReference type="NCBI Taxonomy" id="39650"/>
    <lineage>
        <taxon>Bacteria</taxon>
        <taxon>Pseudomonadati</taxon>
        <taxon>Pseudomonadota</taxon>
        <taxon>Gammaproteobacteria</taxon>
        <taxon>Cellvibrionales</taxon>
        <taxon>Cellvibrionaceae</taxon>
        <taxon>Cellvibrio</taxon>
    </lineage>
</organism>
<evidence type="ECO:0000256" key="1">
    <source>
        <dbReference type="ARBA" id="ARBA00023125"/>
    </source>
</evidence>
<accession>A0A266Q4H8</accession>
<dbReference type="RefSeq" id="WP_078042574.1">
    <property type="nucleotide sequence ID" value="NZ_NHNI01000002.1"/>
</dbReference>
<evidence type="ECO:0000313" key="3">
    <source>
        <dbReference type="Proteomes" id="UP000216101"/>
    </source>
</evidence>
<dbReference type="PROSITE" id="PS51197">
    <property type="entry name" value="HTH_RRF2_2"/>
    <property type="match status" value="1"/>
</dbReference>
<gene>
    <name evidence="2" type="ORF">CBP51_16545</name>
</gene>
<dbReference type="InterPro" id="IPR000944">
    <property type="entry name" value="Tscrpt_reg_Rrf2"/>
</dbReference>
<dbReference type="InterPro" id="IPR010242">
    <property type="entry name" value="TF_HTH_IscR"/>
</dbReference>
<proteinExistence type="predicted"/>
<dbReference type="InterPro" id="IPR036388">
    <property type="entry name" value="WH-like_DNA-bd_sf"/>
</dbReference>
<dbReference type="GO" id="GO:0003690">
    <property type="term" value="F:double-stranded DNA binding"/>
    <property type="evidence" value="ECO:0007669"/>
    <property type="project" value="InterPro"/>
</dbReference>
<dbReference type="PANTHER" id="PTHR33221:SF5">
    <property type="entry name" value="HTH-TYPE TRANSCRIPTIONAL REGULATOR ISCR"/>
    <property type="match status" value="1"/>
</dbReference>
<dbReference type="PANTHER" id="PTHR33221">
    <property type="entry name" value="WINGED HELIX-TURN-HELIX TRANSCRIPTIONAL REGULATOR, RRF2 FAMILY"/>
    <property type="match status" value="1"/>
</dbReference>
<dbReference type="NCBIfam" id="TIGR00738">
    <property type="entry name" value="rrf2_super"/>
    <property type="match status" value="1"/>
</dbReference>
<dbReference type="EMBL" id="NHNI01000002">
    <property type="protein sequence ID" value="OZY84773.1"/>
    <property type="molecule type" value="Genomic_DNA"/>
</dbReference>
<dbReference type="FunFam" id="1.10.10.10:FF:000026">
    <property type="entry name" value="HTH-type transcriptional regulator IscR"/>
    <property type="match status" value="1"/>
</dbReference>
<dbReference type="Pfam" id="PF02082">
    <property type="entry name" value="Rrf2"/>
    <property type="match status" value="1"/>
</dbReference>
<comment type="caution">
    <text evidence="2">The sequence shown here is derived from an EMBL/GenBank/DDBJ whole genome shotgun (WGS) entry which is preliminary data.</text>
</comment>
<dbReference type="GO" id="GO:0003700">
    <property type="term" value="F:DNA-binding transcription factor activity"/>
    <property type="evidence" value="ECO:0007669"/>
    <property type="project" value="InterPro"/>
</dbReference>
<dbReference type="SUPFAM" id="SSF46785">
    <property type="entry name" value="Winged helix' DNA-binding domain"/>
    <property type="match status" value="1"/>
</dbReference>
<dbReference type="GO" id="GO:0005829">
    <property type="term" value="C:cytosol"/>
    <property type="evidence" value="ECO:0007669"/>
    <property type="project" value="TreeGrafter"/>
</dbReference>
<dbReference type="InterPro" id="IPR036390">
    <property type="entry name" value="WH_DNA-bd_sf"/>
</dbReference>
<evidence type="ECO:0000313" key="2">
    <source>
        <dbReference type="EMBL" id="OZY84773.1"/>
    </source>
</evidence>
<keyword evidence="1" id="KW-0238">DNA-binding</keyword>